<dbReference type="EMBL" id="JAUHHV010000011">
    <property type="protein sequence ID" value="KAK1406910.1"/>
    <property type="molecule type" value="Genomic_DNA"/>
</dbReference>
<accession>A0AAD8JLY0</accession>
<gene>
    <name evidence="1" type="ORF">QVD17_38519</name>
</gene>
<reference evidence="1" key="1">
    <citation type="journal article" date="2023" name="bioRxiv">
        <title>Improved chromosome-level genome assembly for marigold (Tagetes erecta).</title>
        <authorList>
            <person name="Jiang F."/>
            <person name="Yuan L."/>
            <person name="Wang S."/>
            <person name="Wang H."/>
            <person name="Xu D."/>
            <person name="Wang A."/>
            <person name="Fan W."/>
        </authorList>
    </citation>
    <scope>NUCLEOTIDE SEQUENCE</scope>
    <source>
        <strain evidence="1">WSJ</strain>
        <tissue evidence="1">Leaf</tissue>
    </source>
</reference>
<organism evidence="1 2">
    <name type="scientific">Tagetes erecta</name>
    <name type="common">African marigold</name>
    <dbReference type="NCBI Taxonomy" id="13708"/>
    <lineage>
        <taxon>Eukaryota</taxon>
        <taxon>Viridiplantae</taxon>
        <taxon>Streptophyta</taxon>
        <taxon>Embryophyta</taxon>
        <taxon>Tracheophyta</taxon>
        <taxon>Spermatophyta</taxon>
        <taxon>Magnoliopsida</taxon>
        <taxon>eudicotyledons</taxon>
        <taxon>Gunneridae</taxon>
        <taxon>Pentapetalae</taxon>
        <taxon>asterids</taxon>
        <taxon>campanulids</taxon>
        <taxon>Asterales</taxon>
        <taxon>Asteraceae</taxon>
        <taxon>Asteroideae</taxon>
        <taxon>Heliantheae alliance</taxon>
        <taxon>Tageteae</taxon>
        <taxon>Tagetes</taxon>
    </lineage>
</organism>
<dbReference type="PANTHER" id="PTHR35767:SF1">
    <property type="entry name" value="HAPLESS PROTEIN"/>
    <property type="match status" value="1"/>
</dbReference>
<name>A0AAD8JLY0_TARER</name>
<sequence>METRRSARKTKHYQQQMIPFDDQKSHYFKISCDEIEHVSGSDIDLFDVVDDNNNPQSSFSIRNYVFNSRSKSICLNWPFSHKTLQICLQDEVKNILPPFESPESIRNNSSVKEIISNSCNEKSNLELTLESRKSKQSQTNLQQDLSQTMSKKHVSGFSKKTELETARLLRCVQFARFFHRLQTRH</sequence>
<dbReference type="Proteomes" id="UP001229421">
    <property type="component" value="Unassembled WGS sequence"/>
</dbReference>
<evidence type="ECO:0000313" key="2">
    <source>
        <dbReference type="Proteomes" id="UP001229421"/>
    </source>
</evidence>
<evidence type="ECO:0000313" key="1">
    <source>
        <dbReference type="EMBL" id="KAK1406910.1"/>
    </source>
</evidence>
<comment type="caution">
    <text evidence="1">The sequence shown here is derived from an EMBL/GenBank/DDBJ whole genome shotgun (WGS) entry which is preliminary data.</text>
</comment>
<keyword evidence="2" id="KW-1185">Reference proteome</keyword>
<dbReference type="PANTHER" id="PTHR35767">
    <property type="entry name" value="HAPLESS PROTEIN"/>
    <property type="match status" value="1"/>
</dbReference>
<protein>
    <submittedName>
        <fullName evidence="1">Uncharacterized protein</fullName>
    </submittedName>
</protein>
<dbReference type="AlphaFoldDB" id="A0AAD8JLY0"/>
<proteinExistence type="predicted"/>